<protein>
    <submittedName>
        <fullName evidence="3">UPF0481 protein At3g47200-like</fullName>
    </submittedName>
</protein>
<feature type="transmembrane region" description="Helical" evidence="1">
    <location>
        <begin position="500"/>
        <end position="527"/>
    </location>
</feature>
<evidence type="ECO:0000313" key="2">
    <source>
        <dbReference type="Proteomes" id="UP000694864"/>
    </source>
</evidence>
<name>A0ABM0THM8_CAMSA</name>
<proteinExistence type="predicted"/>
<dbReference type="InterPro" id="IPR004158">
    <property type="entry name" value="DUF247_pln"/>
</dbReference>
<evidence type="ECO:0000256" key="1">
    <source>
        <dbReference type="SAM" id="Phobius"/>
    </source>
</evidence>
<dbReference type="PANTHER" id="PTHR31170:SF25">
    <property type="entry name" value="BNAA09G04570D PROTEIN"/>
    <property type="match status" value="1"/>
</dbReference>
<dbReference type="Pfam" id="PF03140">
    <property type="entry name" value="DUF247"/>
    <property type="match status" value="1"/>
</dbReference>
<gene>
    <name evidence="3" type="primary">LOC104711555</name>
</gene>
<dbReference type="PANTHER" id="PTHR31170">
    <property type="entry name" value="BNAC04G53230D PROTEIN"/>
    <property type="match status" value="1"/>
</dbReference>
<keyword evidence="2" id="KW-1185">Reference proteome</keyword>
<dbReference type="Proteomes" id="UP000694864">
    <property type="component" value="Chromosome 9"/>
</dbReference>
<keyword evidence="1" id="KW-1133">Transmembrane helix</keyword>
<accession>A0ABM0THM8</accession>
<keyword evidence="1" id="KW-0812">Transmembrane</keyword>
<reference evidence="3" key="2">
    <citation type="submission" date="2025-08" db="UniProtKB">
        <authorList>
            <consortium name="RefSeq"/>
        </authorList>
    </citation>
    <scope>IDENTIFICATION</scope>
    <source>
        <tissue evidence="3">Leaf</tissue>
    </source>
</reference>
<organism evidence="2 3">
    <name type="scientific">Camelina sativa</name>
    <name type="common">False flax</name>
    <name type="synonym">Myagrum sativum</name>
    <dbReference type="NCBI Taxonomy" id="90675"/>
    <lineage>
        <taxon>Eukaryota</taxon>
        <taxon>Viridiplantae</taxon>
        <taxon>Streptophyta</taxon>
        <taxon>Embryophyta</taxon>
        <taxon>Tracheophyta</taxon>
        <taxon>Spermatophyta</taxon>
        <taxon>Magnoliopsida</taxon>
        <taxon>eudicotyledons</taxon>
        <taxon>Gunneridae</taxon>
        <taxon>Pentapetalae</taxon>
        <taxon>rosids</taxon>
        <taxon>malvids</taxon>
        <taxon>Brassicales</taxon>
        <taxon>Brassicaceae</taxon>
        <taxon>Camelineae</taxon>
        <taxon>Camelina</taxon>
    </lineage>
</organism>
<keyword evidence="1" id="KW-0472">Membrane</keyword>
<sequence length="531" mass="62464">MENLFPSPPLLPPPLPFRSSLPLGNIILERINRRKRRLIYKERLVWYLITLVLRQELLTRNQKPREEWVITIKEKMDQVLREDAITSWDKHCIYRVPHYLQENDKKSYFPQTVSLGPYHHGSKHLLPMDHHKWRAANMVMKRTKQGIEMYINAMKELETRARACYEGLISLNSNEFIKMLVLDGCFVLELFRGAYKDKGFLELGYDRNDPVFAMRASMHSIQRDMVMLENQLPLFVLNRLLELQLGSRNQTGLVAQLAVRFFEPLMPTDEPLTKTDQLNLEYSLATDKAFDPFVMNSLGDKSGLHCLDAFRRSLLQSTRTKRSLPQKRVYGGLRVVDKRRKQMINCVTELRDGGLEFRKRQSDRFWDIQFSNGYLEIPKLFIHDGTKSLFLNLIAFEQNHIDSSNDITSYIVFMDNLIDSPEDVSHLRSCGIIEHWLESDTEVADLFNRIGQDTIFDISDSHLFDLSVAAKRYYLQHNKYYRKWNVWKKTLKEKYFDSPWGYISFFAAFLLLLLTSSQSYFAAYSYYKPPS</sequence>
<dbReference type="RefSeq" id="XP_010426561.1">
    <property type="nucleotide sequence ID" value="XM_010428259.2"/>
</dbReference>
<dbReference type="GeneID" id="104711555"/>
<evidence type="ECO:0000313" key="3">
    <source>
        <dbReference type="RefSeq" id="XP_010426561.1"/>
    </source>
</evidence>
<reference evidence="2" key="1">
    <citation type="journal article" date="2014" name="Nat. Commun.">
        <title>The emerging biofuel crop Camelina sativa retains a highly undifferentiated hexaploid genome structure.</title>
        <authorList>
            <person name="Kagale S."/>
            <person name="Koh C."/>
            <person name="Nixon J."/>
            <person name="Bollina V."/>
            <person name="Clarke W.E."/>
            <person name="Tuteja R."/>
            <person name="Spillane C."/>
            <person name="Robinson S.J."/>
            <person name="Links M.G."/>
            <person name="Clarke C."/>
            <person name="Higgins E.E."/>
            <person name="Huebert T."/>
            <person name="Sharpe A.G."/>
            <person name="Parkin I.A."/>
        </authorList>
    </citation>
    <scope>NUCLEOTIDE SEQUENCE [LARGE SCALE GENOMIC DNA]</scope>
    <source>
        <strain evidence="2">cv. DH55</strain>
    </source>
</reference>